<dbReference type="InterPro" id="IPR036388">
    <property type="entry name" value="WH-like_DNA-bd_sf"/>
</dbReference>
<proteinExistence type="predicted"/>
<organism evidence="3 4">
    <name type="scientific">Pseudarthrobacter chlorophenolicus (strain ATCC 700700 / DSM 12829 / CIP 107037 / JCM 12360 / KCTC 9906 / NCIMB 13794 / A6)</name>
    <name type="common">Arthrobacter chlorophenolicus</name>
    <dbReference type="NCBI Taxonomy" id="452863"/>
    <lineage>
        <taxon>Bacteria</taxon>
        <taxon>Bacillati</taxon>
        <taxon>Actinomycetota</taxon>
        <taxon>Actinomycetes</taxon>
        <taxon>Micrococcales</taxon>
        <taxon>Micrococcaceae</taxon>
        <taxon>Pseudarthrobacter</taxon>
    </lineage>
</organism>
<evidence type="ECO:0000313" key="3">
    <source>
        <dbReference type="EMBL" id="ACL41753.1"/>
    </source>
</evidence>
<dbReference type="HOGENOM" id="CLU_106726_3_0_11"/>
<accession>B8H7V0</accession>
<dbReference type="InterPro" id="IPR009061">
    <property type="entry name" value="DNA-bd_dom_put_sf"/>
</dbReference>
<protein>
    <submittedName>
        <fullName evidence="3">DNA binding domain protein, excisionase family</fullName>
    </submittedName>
</protein>
<evidence type="ECO:0000256" key="1">
    <source>
        <dbReference type="SAM" id="MobiDB-lite"/>
    </source>
</evidence>
<sequence length="171" mass="17723">MALIAPRVTAGLPAEDAGGLARALRDSDDITVFVDGTVHRLPAQARDAVVDLLARLSRGEAVTVSSVEEMLTTSRAAELAGISHTYLRNMTDRGEIPVEYRGTHRRIRQSAILAWLETQRRKEREAAADGGTHAAGTNSARADGPAPDSVATGSAGGSGASGVADGSAGHR</sequence>
<feature type="region of interest" description="Disordered" evidence="1">
    <location>
        <begin position="123"/>
        <end position="171"/>
    </location>
</feature>
<feature type="compositionally biased region" description="Low complexity" evidence="1">
    <location>
        <begin position="128"/>
        <end position="137"/>
    </location>
</feature>
<dbReference type="eggNOG" id="ENOG5032IIW">
    <property type="taxonomic scope" value="Bacteria"/>
</dbReference>
<dbReference type="Gene3D" id="1.10.10.10">
    <property type="entry name" value="Winged helix-like DNA-binding domain superfamily/Winged helix DNA-binding domain"/>
    <property type="match status" value="1"/>
</dbReference>
<evidence type="ECO:0000313" key="4">
    <source>
        <dbReference type="Proteomes" id="UP000002505"/>
    </source>
</evidence>
<gene>
    <name evidence="3" type="ordered locus">Achl_3800</name>
</gene>
<dbReference type="STRING" id="452863.Achl_3800"/>
<dbReference type="InterPro" id="IPR010093">
    <property type="entry name" value="SinI_DNA-bd"/>
</dbReference>
<dbReference type="Proteomes" id="UP000002505">
    <property type="component" value="Chromosome"/>
</dbReference>
<feature type="compositionally biased region" description="Low complexity" evidence="1">
    <location>
        <begin position="161"/>
        <end position="171"/>
    </location>
</feature>
<dbReference type="KEGG" id="ach:Achl_3800"/>
<dbReference type="AlphaFoldDB" id="B8H7V0"/>
<dbReference type="SUPFAM" id="SSF46955">
    <property type="entry name" value="Putative DNA-binding domain"/>
    <property type="match status" value="1"/>
</dbReference>
<dbReference type="GO" id="GO:0003677">
    <property type="term" value="F:DNA binding"/>
    <property type="evidence" value="ECO:0007669"/>
    <property type="project" value="InterPro"/>
</dbReference>
<feature type="domain" description="Helix-turn-helix" evidence="2">
    <location>
        <begin position="70"/>
        <end position="120"/>
    </location>
</feature>
<evidence type="ECO:0000259" key="2">
    <source>
        <dbReference type="Pfam" id="PF12728"/>
    </source>
</evidence>
<dbReference type="NCBIfam" id="TIGR01764">
    <property type="entry name" value="excise"/>
    <property type="match status" value="1"/>
</dbReference>
<dbReference type="OrthoDB" id="4965449at2"/>
<dbReference type="EMBL" id="CP001341">
    <property type="protein sequence ID" value="ACL41753.1"/>
    <property type="molecule type" value="Genomic_DNA"/>
</dbReference>
<name>B8H7V0_PSECP</name>
<keyword evidence="4" id="KW-1185">Reference proteome</keyword>
<reference evidence="3" key="1">
    <citation type="submission" date="2009-01" db="EMBL/GenBank/DDBJ databases">
        <title>Complete sequence of chromosome of Arthrobacter chlorophenolicus A6.</title>
        <authorList>
            <consortium name="US DOE Joint Genome Institute"/>
            <person name="Lucas S."/>
            <person name="Copeland A."/>
            <person name="Lapidus A."/>
            <person name="Glavina del Rio T."/>
            <person name="Tice H."/>
            <person name="Bruce D."/>
            <person name="Goodwin L."/>
            <person name="Pitluck S."/>
            <person name="Goltsman E."/>
            <person name="Clum A."/>
            <person name="Larimer F."/>
            <person name="Land M."/>
            <person name="Hauser L."/>
            <person name="Kyrpides N."/>
            <person name="Mikhailova N."/>
            <person name="Jansson J."/>
            <person name="Richardson P."/>
        </authorList>
    </citation>
    <scope>NUCLEOTIDE SEQUENCE [LARGE SCALE GENOMIC DNA]</scope>
    <source>
        <strain evidence="3">A6</strain>
    </source>
</reference>
<dbReference type="InterPro" id="IPR041657">
    <property type="entry name" value="HTH_17"/>
</dbReference>
<dbReference type="Pfam" id="PF12728">
    <property type="entry name" value="HTH_17"/>
    <property type="match status" value="1"/>
</dbReference>